<reference evidence="3" key="1">
    <citation type="submission" date="2019-12" db="UniProtKB">
        <authorList>
            <consortium name="WormBaseParasite"/>
        </authorList>
    </citation>
    <scope>IDENTIFICATION</scope>
</reference>
<evidence type="ECO:0000256" key="1">
    <source>
        <dbReference type="SAM" id="MobiDB-lite"/>
    </source>
</evidence>
<evidence type="ECO:0000313" key="2">
    <source>
        <dbReference type="Proteomes" id="UP000046395"/>
    </source>
</evidence>
<dbReference type="AlphaFoldDB" id="A0A5S6Q7D6"/>
<feature type="compositionally biased region" description="Basic and acidic residues" evidence="1">
    <location>
        <begin position="28"/>
        <end position="37"/>
    </location>
</feature>
<feature type="region of interest" description="Disordered" evidence="1">
    <location>
        <begin position="1"/>
        <end position="37"/>
    </location>
</feature>
<organism evidence="2 3">
    <name type="scientific">Trichuris muris</name>
    <name type="common">Mouse whipworm</name>
    <dbReference type="NCBI Taxonomy" id="70415"/>
    <lineage>
        <taxon>Eukaryota</taxon>
        <taxon>Metazoa</taxon>
        <taxon>Ecdysozoa</taxon>
        <taxon>Nematoda</taxon>
        <taxon>Enoplea</taxon>
        <taxon>Dorylaimia</taxon>
        <taxon>Trichinellida</taxon>
        <taxon>Trichuridae</taxon>
        <taxon>Trichuris</taxon>
    </lineage>
</organism>
<name>A0A5S6Q7D6_TRIMR</name>
<protein>
    <submittedName>
        <fullName evidence="3">Uncharacterized protein</fullName>
    </submittedName>
</protein>
<proteinExistence type="predicted"/>
<accession>A0A5S6Q7D6</accession>
<evidence type="ECO:0000313" key="3">
    <source>
        <dbReference type="WBParaSite" id="TMUE_1000003035.1"/>
    </source>
</evidence>
<sequence>MTANTDAPARWAPHDGEPFRAFNQSNGRLEKTRNEHYKCTSETKRRLLDDEHGRTTDWQSKPALIPWEMSRPPSTSAWPVVPPMDCKGNPYPPDVDEKGKLVLRRQQAALRHLYRHFKNGTTCWRKVFPSHFASSTVKAAAVDKKPTLAHMIYLLTVTSISNHPLFPSIRSPRCLPFLSSYSTFAGAPRCSRSSGAKFHAKCFRKSRPGAGTKGSNEGHVAQTPSMLQCLRTA</sequence>
<keyword evidence="2" id="KW-1185">Reference proteome</keyword>
<dbReference type="Proteomes" id="UP000046395">
    <property type="component" value="Unassembled WGS sequence"/>
</dbReference>
<dbReference type="WBParaSite" id="TMUE_1000003035.1">
    <property type="protein sequence ID" value="TMUE_1000003035.1"/>
    <property type="gene ID" value="WBGene00298587"/>
</dbReference>